<dbReference type="InterPro" id="IPR001944">
    <property type="entry name" value="Glycoside_Hdrlase_35"/>
</dbReference>
<dbReference type="Pfam" id="PF21317">
    <property type="entry name" value="BetaGal_ABD_1"/>
    <property type="match status" value="1"/>
</dbReference>
<proteinExistence type="inferred from homology"/>
<keyword evidence="11" id="KW-1185">Reference proteome</keyword>
<evidence type="ECO:0000259" key="7">
    <source>
        <dbReference type="Pfam" id="PF01301"/>
    </source>
</evidence>
<dbReference type="PROSITE" id="PS01182">
    <property type="entry name" value="GLYCOSYL_HYDROL_F35"/>
    <property type="match status" value="1"/>
</dbReference>
<organism evidence="10 11">
    <name type="scientific">Planoprotostelium fungivorum</name>
    <dbReference type="NCBI Taxonomy" id="1890364"/>
    <lineage>
        <taxon>Eukaryota</taxon>
        <taxon>Amoebozoa</taxon>
        <taxon>Evosea</taxon>
        <taxon>Variosea</taxon>
        <taxon>Cavosteliida</taxon>
        <taxon>Cavosteliaceae</taxon>
        <taxon>Planoprotostelium</taxon>
    </lineage>
</organism>
<dbReference type="EC" id="3.2.1.23" evidence="5"/>
<evidence type="ECO:0000256" key="3">
    <source>
        <dbReference type="ARBA" id="ARBA00023295"/>
    </source>
</evidence>
<dbReference type="FunCoup" id="A0A2P6MZC9">
    <property type="interactions" value="71"/>
</dbReference>
<gene>
    <name evidence="10" type="ORF">PROFUN_14646</name>
</gene>
<evidence type="ECO:0000259" key="9">
    <source>
        <dbReference type="Pfam" id="PF21467"/>
    </source>
</evidence>
<sequence length="725" mass="82065">MSLTPGEAATSDIWAQISTKFPHFSIGRCGEVAGKHMFPILGYRACGVVNIELTQWFVEIGLFKRENLTEMYVVCVWLKLEDELVPPSWRMKNDDELIVKPEGSHVCALLLCITIVYAGNFTYQGSTFLKDGNPFLIMSGSIHYFRVAPESWTDRLLKLKAAGFNTVMTYIPWNSHNPQPDRYDFDGILDVERFIKEAEQVGLLVIIRASPYICAEYDLGGIPPWILNITDVTIRSSDPKFLEPFEKFMKVLAPKLSPHQYSRGGPIILLQIENEYGSYGSDHLYMRRLRDSFIENDVADTTFFMSNGVSDNGFLGGTLPDVLKTMNFPASNDPTGNVQWLLKKYPDQPAFVSEWWDGWFDFWGSPHSTTDGKKEAKALEYLLRNGVSVNLYMFVGGTNFAYNSGANVDGNIEATLHYKPITTSYDYNCGYAALNESGDPTEKYQMFREVLKKYSVVSDPPAPAQRIAYGDSTGTVKMTSSLVMDLTDDSLLDKLSVFGGENEVTVAPKSMEYFGQYSGFILYRTKVVGPQKTSLSLQEVHDRVQMYQEGQYLTAYYRNEPRKDVSVDIPVDGAHINLLVENMGRIGFGPFMHSEKKGLMGPMYVGDMQNSHWRSWSFDFENLKDIEFEAGLKFVNNTPTFYRATFNAEKAAETFVYFANFHKGLVWINGNNLGRYWRQGPQQCLYVPSSFIQLGNNTITVLDLESSEEPSVRFSSYCDGYITPQ</sequence>
<evidence type="ECO:0000313" key="10">
    <source>
        <dbReference type="EMBL" id="PRP77055.1"/>
    </source>
</evidence>
<evidence type="ECO:0000256" key="2">
    <source>
        <dbReference type="ARBA" id="ARBA00022801"/>
    </source>
</evidence>
<dbReference type="Pfam" id="PF21467">
    <property type="entry name" value="BetaGal_gal-bd"/>
    <property type="match status" value="1"/>
</dbReference>
<dbReference type="InterPro" id="IPR017853">
    <property type="entry name" value="GH"/>
</dbReference>
<feature type="domain" description="Beta-galactosidase galactose-binding" evidence="9">
    <location>
        <begin position="639"/>
        <end position="697"/>
    </location>
</feature>
<dbReference type="InParanoid" id="A0A2P6MZC9"/>
<dbReference type="AlphaFoldDB" id="A0A2P6MZC9"/>
<comment type="catalytic activity">
    <reaction evidence="5">
        <text>Hydrolysis of terminal non-reducing beta-D-galactose residues in beta-D-galactosides.</text>
        <dbReference type="EC" id="3.2.1.23"/>
    </reaction>
</comment>
<protein>
    <recommendedName>
        <fullName evidence="5">Beta-galactosidase</fullName>
        <ecNumber evidence="5">3.2.1.23</ecNumber>
    </recommendedName>
</protein>
<dbReference type="PIRSF" id="PIRSF006336">
    <property type="entry name" value="B-gal"/>
    <property type="match status" value="1"/>
</dbReference>
<dbReference type="GO" id="GO:0004565">
    <property type="term" value="F:beta-galactosidase activity"/>
    <property type="evidence" value="ECO:0007669"/>
    <property type="project" value="UniProtKB-EC"/>
</dbReference>
<evidence type="ECO:0000256" key="5">
    <source>
        <dbReference type="RuleBase" id="RU000675"/>
    </source>
</evidence>
<keyword evidence="2 5" id="KW-0378">Hydrolase</keyword>
<dbReference type="GO" id="GO:0005975">
    <property type="term" value="P:carbohydrate metabolic process"/>
    <property type="evidence" value="ECO:0007669"/>
    <property type="project" value="InterPro"/>
</dbReference>
<reference evidence="10 11" key="1">
    <citation type="journal article" date="2018" name="Genome Biol. Evol.">
        <title>Multiple Roots of Fruiting Body Formation in Amoebozoa.</title>
        <authorList>
            <person name="Hillmann F."/>
            <person name="Forbes G."/>
            <person name="Novohradska S."/>
            <person name="Ferling I."/>
            <person name="Riege K."/>
            <person name="Groth M."/>
            <person name="Westermann M."/>
            <person name="Marz M."/>
            <person name="Spaller T."/>
            <person name="Winckler T."/>
            <person name="Schaap P."/>
            <person name="Glockner G."/>
        </authorList>
    </citation>
    <scope>NUCLEOTIDE SEQUENCE [LARGE SCALE GENOMIC DNA]</scope>
    <source>
        <strain evidence="10 11">Jena</strain>
    </source>
</reference>
<dbReference type="STRING" id="1890364.A0A2P6MZC9"/>
<accession>A0A2P6MZC9</accession>
<dbReference type="InterPro" id="IPR008979">
    <property type="entry name" value="Galactose-bd-like_sf"/>
</dbReference>
<dbReference type="InterPro" id="IPR048913">
    <property type="entry name" value="BetaGal_gal-bd"/>
</dbReference>
<dbReference type="PRINTS" id="PR00742">
    <property type="entry name" value="GLHYDRLASE35"/>
</dbReference>
<dbReference type="OrthoDB" id="1657402at2759"/>
<evidence type="ECO:0000256" key="4">
    <source>
        <dbReference type="PIRSR" id="PIRSR006336-1"/>
    </source>
</evidence>
<keyword evidence="3 5" id="KW-0326">Glycosidase</keyword>
<dbReference type="Gene3D" id="3.20.20.80">
    <property type="entry name" value="Glycosidases"/>
    <property type="match status" value="1"/>
</dbReference>
<evidence type="ECO:0000256" key="6">
    <source>
        <dbReference type="RuleBase" id="RU003679"/>
    </source>
</evidence>
<dbReference type="Proteomes" id="UP000241769">
    <property type="component" value="Unassembled WGS sequence"/>
</dbReference>
<evidence type="ECO:0000313" key="11">
    <source>
        <dbReference type="Proteomes" id="UP000241769"/>
    </source>
</evidence>
<comment type="caution">
    <text evidence="10">The sequence shown here is derived from an EMBL/GenBank/DDBJ whole genome shotgun (WGS) entry which is preliminary data.</text>
</comment>
<feature type="active site" description="Proton donor" evidence="4">
    <location>
        <position position="275"/>
    </location>
</feature>
<dbReference type="SUPFAM" id="SSF49785">
    <property type="entry name" value="Galactose-binding domain-like"/>
    <property type="match status" value="1"/>
</dbReference>
<dbReference type="Gene3D" id="2.60.120.260">
    <property type="entry name" value="Galactose-binding domain-like"/>
    <property type="match status" value="2"/>
</dbReference>
<feature type="active site" description="Nucleophile" evidence="4">
    <location>
        <position position="354"/>
    </location>
</feature>
<name>A0A2P6MZC9_9EUKA</name>
<dbReference type="InterPro" id="IPR019801">
    <property type="entry name" value="Glyco_hydro_35_CS"/>
</dbReference>
<comment type="similarity">
    <text evidence="1 6">Belongs to the glycosyl hydrolase 35 family.</text>
</comment>
<feature type="domain" description="Beta-galactosidase 1-like first all-beta" evidence="8">
    <location>
        <begin position="508"/>
        <end position="617"/>
    </location>
</feature>
<dbReference type="InterPro" id="IPR031330">
    <property type="entry name" value="Gly_Hdrlase_35_cat"/>
</dbReference>
<dbReference type="Pfam" id="PF01301">
    <property type="entry name" value="Glyco_hydro_35"/>
    <property type="match status" value="1"/>
</dbReference>
<dbReference type="FunFam" id="3.20.20.80:FF:000115">
    <property type="entry name" value="Beta-galactosidase"/>
    <property type="match status" value="1"/>
</dbReference>
<dbReference type="InterPro" id="IPR026283">
    <property type="entry name" value="B-gal_1-like"/>
</dbReference>
<evidence type="ECO:0000256" key="1">
    <source>
        <dbReference type="ARBA" id="ARBA00009809"/>
    </source>
</evidence>
<evidence type="ECO:0000259" key="8">
    <source>
        <dbReference type="Pfam" id="PF21317"/>
    </source>
</evidence>
<dbReference type="InterPro" id="IPR048912">
    <property type="entry name" value="BetaGal1-like_ABD1"/>
</dbReference>
<feature type="domain" description="Glycoside hydrolase 35 catalytic" evidence="7">
    <location>
        <begin position="127"/>
        <end position="453"/>
    </location>
</feature>
<dbReference type="PANTHER" id="PTHR23421">
    <property type="entry name" value="BETA-GALACTOSIDASE RELATED"/>
    <property type="match status" value="1"/>
</dbReference>
<dbReference type="EMBL" id="MDYQ01000284">
    <property type="protein sequence ID" value="PRP77055.1"/>
    <property type="molecule type" value="Genomic_DNA"/>
</dbReference>
<dbReference type="SUPFAM" id="SSF51445">
    <property type="entry name" value="(Trans)glycosidases"/>
    <property type="match status" value="1"/>
</dbReference>